<feature type="compositionally biased region" description="Acidic residues" evidence="2">
    <location>
        <begin position="40"/>
        <end position="49"/>
    </location>
</feature>
<dbReference type="AlphaFoldDB" id="A0A5B7GAJ9"/>
<evidence type="ECO:0000256" key="2">
    <source>
        <dbReference type="SAM" id="MobiDB-lite"/>
    </source>
</evidence>
<sequence length="60" mass="6964">MLKEVKEQEMDDIEADNSNLKKAKVETAEDEMRWMGYGVDMEEEDDTDTETFGGDTRVEE</sequence>
<organism evidence="3 4">
    <name type="scientific">Portunus trituberculatus</name>
    <name type="common">Swimming crab</name>
    <name type="synonym">Neptunus trituberculatus</name>
    <dbReference type="NCBI Taxonomy" id="210409"/>
    <lineage>
        <taxon>Eukaryota</taxon>
        <taxon>Metazoa</taxon>
        <taxon>Ecdysozoa</taxon>
        <taxon>Arthropoda</taxon>
        <taxon>Crustacea</taxon>
        <taxon>Multicrustacea</taxon>
        <taxon>Malacostraca</taxon>
        <taxon>Eumalacostraca</taxon>
        <taxon>Eucarida</taxon>
        <taxon>Decapoda</taxon>
        <taxon>Pleocyemata</taxon>
        <taxon>Brachyura</taxon>
        <taxon>Eubrachyura</taxon>
        <taxon>Portunoidea</taxon>
        <taxon>Portunidae</taxon>
        <taxon>Portuninae</taxon>
        <taxon>Portunus</taxon>
    </lineage>
</organism>
<dbReference type="Proteomes" id="UP000324222">
    <property type="component" value="Unassembled WGS sequence"/>
</dbReference>
<name>A0A5B7GAJ9_PORTR</name>
<dbReference type="EMBL" id="VSRR010012509">
    <property type="protein sequence ID" value="MPC54639.1"/>
    <property type="molecule type" value="Genomic_DNA"/>
</dbReference>
<evidence type="ECO:0000256" key="1">
    <source>
        <dbReference type="SAM" id="Coils"/>
    </source>
</evidence>
<proteinExistence type="predicted"/>
<evidence type="ECO:0000313" key="3">
    <source>
        <dbReference type="EMBL" id="MPC54639.1"/>
    </source>
</evidence>
<protein>
    <submittedName>
        <fullName evidence="3">Uncharacterized protein</fullName>
    </submittedName>
</protein>
<keyword evidence="4" id="KW-1185">Reference proteome</keyword>
<feature type="coiled-coil region" evidence="1">
    <location>
        <begin position="3"/>
        <end position="30"/>
    </location>
</feature>
<keyword evidence="1" id="KW-0175">Coiled coil</keyword>
<gene>
    <name evidence="3" type="ORF">E2C01_048562</name>
</gene>
<comment type="caution">
    <text evidence="3">The sequence shown here is derived from an EMBL/GenBank/DDBJ whole genome shotgun (WGS) entry which is preliminary data.</text>
</comment>
<feature type="region of interest" description="Disordered" evidence="2">
    <location>
        <begin position="36"/>
        <end position="60"/>
    </location>
</feature>
<accession>A0A5B7GAJ9</accession>
<evidence type="ECO:0000313" key="4">
    <source>
        <dbReference type="Proteomes" id="UP000324222"/>
    </source>
</evidence>
<reference evidence="3 4" key="1">
    <citation type="submission" date="2019-05" db="EMBL/GenBank/DDBJ databases">
        <title>Another draft genome of Portunus trituberculatus and its Hox gene families provides insights of decapod evolution.</title>
        <authorList>
            <person name="Jeong J.-H."/>
            <person name="Song I."/>
            <person name="Kim S."/>
            <person name="Choi T."/>
            <person name="Kim D."/>
            <person name="Ryu S."/>
            <person name="Kim W."/>
        </authorList>
    </citation>
    <scope>NUCLEOTIDE SEQUENCE [LARGE SCALE GENOMIC DNA]</scope>
    <source>
        <tissue evidence="3">Muscle</tissue>
    </source>
</reference>
<feature type="compositionally biased region" description="Low complexity" evidence="2">
    <location>
        <begin position="50"/>
        <end position="60"/>
    </location>
</feature>